<protein>
    <submittedName>
        <fullName evidence="1">Uncharacterized protein</fullName>
    </submittedName>
</protein>
<evidence type="ECO:0000313" key="1">
    <source>
        <dbReference type="EMBL" id="AUM14031.1"/>
    </source>
</evidence>
<evidence type="ECO:0000313" key="2">
    <source>
        <dbReference type="Proteomes" id="UP000235116"/>
    </source>
</evidence>
<dbReference type="Proteomes" id="UP000235116">
    <property type="component" value="Chromosome"/>
</dbReference>
<sequence length="187" mass="19986">MPVRKLTISVSEYDDDIKTIVAPALQGGLDVTFKKYSNLPDLSDYSGGDKYPLTLVGHANGVSMKIGIGLGDRVDGETVADQLLAKGLDAKTFPFCLIAGCSGAASKADGLYIKIADKLGIPTVASSTPIKISRAGEKVTLTPQSSGTWRVYFPASEERFDLQISGRCDNIRSLLDKQEFQCHQGVA</sequence>
<proteinExistence type="predicted"/>
<accession>A0A2K9LPH0</accession>
<organism evidence="1 2">
    <name type="scientific">Ketobacter alkanivorans</name>
    <dbReference type="NCBI Taxonomy" id="1917421"/>
    <lineage>
        <taxon>Bacteria</taxon>
        <taxon>Pseudomonadati</taxon>
        <taxon>Pseudomonadota</taxon>
        <taxon>Gammaproteobacteria</taxon>
        <taxon>Pseudomonadales</taxon>
        <taxon>Ketobacteraceae</taxon>
        <taxon>Ketobacter</taxon>
    </lineage>
</organism>
<dbReference type="RefSeq" id="WP_101895406.1">
    <property type="nucleotide sequence ID" value="NZ_CP022684.1"/>
</dbReference>
<dbReference type="EMBL" id="CP022684">
    <property type="protein sequence ID" value="AUM14031.1"/>
    <property type="molecule type" value="Genomic_DNA"/>
</dbReference>
<keyword evidence="2" id="KW-1185">Reference proteome</keyword>
<dbReference type="AlphaFoldDB" id="A0A2K9LPH0"/>
<dbReference type="KEGG" id="kak:Kalk_17065"/>
<gene>
    <name evidence="1" type="ORF">Kalk_17065</name>
</gene>
<name>A0A2K9LPH0_9GAMM</name>
<reference evidence="2" key="1">
    <citation type="submission" date="2017-08" db="EMBL/GenBank/DDBJ databases">
        <title>Direct submision.</title>
        <authorList>
            <person name="Kim S.-J."/>
            <person name="Rhee S.-K."/>
        </authorList>
    </citation>
    <scope>NUCLEOTIDE SEQUENCE [LARGE SCALE GENOMIC DNA]</scope>
    <source>
        <strain evidence="2">GI5</strain>
    </source>
</reference>